<keyword evidence="5 7" id="KW-0472">Membrane</keyword>
<dbReference type="InterPro" id="IPR013057">
    <property type="entry name" value="AA_transpt_TM"/>
</dbReference>
<dbReference type="Pfam" id="PF01490">
    <property type="entry name" value="Aa_trans"/>
    <property type="match status" value="1"/>
</dbReference>
<dbReference type="EMBL" id="VIGI01000014">
    <property type="protein sequence ID" value="KAB8291624.1"/>
    <property type="molecule type" value="Genomic_DNA"/>
</dbReference>
<dbReference type="AlphaFoldDB" id="A0A5N6JUS6"/>
<evidence type="ECO:0000256" key="7">
    <source>
        <dbReference type="SAM" id="Phobius"/>
    </source>
</evidence>
<dbReference type="PANTHER" id="PTHR22950">
    <property type="entry name" value="AMINO ACID TRANSPORTER"/>
    <property type="match status" value="1"/>
</dbReference>
<evidence type="ECO:0000256" key="3">
    <source>
        <dbReference type="ARBA" id="ARBA00022692"/>
    </source>
</evidence>
<keyword evidence="3 7" id="KW-0812">Transmembrane</keyword>
<name>A0A5N6JUS6_MONLA</name>
<organism evidence="9 10">
    <name type="scientific">Monilinia laxa</name>
    <name type="common">Brown rot fungus</name>
    <name type="synonym">Sclerotinia laxa</name>
    <dbReference type="NCBI Taxonomy" id="61186"/>
    <lineage>
        <taxon>Eukaryota</taxon>
        <taxon>Fungi</taxon>
        <taxon>Dikarya</taxon>
        <taxon>Ascomycota</taxon>
        <taxon>Pezizomycotina</taxon>
        <taxon>Leotiomycetes</taxon>
        <taxon>Helotiales</taxon>
        <taxon>Sclerotiniaceae</taxon>
        <taxon>Monilinia</taxon>
    </lineage>
</organism>
<feature type="compositionally biased region" description="Low complexity" evidence="6">
    <location>
        <begin position="29"/>
        <end position="40"/>
    </location>
</feature>
<comment type="subcellular location">
    <subcellularLocation>
        <location evidence="1">Membrane</location>
        <topology evidence="1">Multi-pass membrane protein</topology>
    </subcellularLocation>
</comment>
<comment type="caution">
    <text evidence="9">The sequence shown here is derived from an EMBL/GenBank/DDBJ whole genome shotgun (WGS) entry which is preliminary data.</text>
</comment>
<keyword evidence="10" id="KW-1185">Reference proteome</keyword>
<evidence type="ECO:0000256" key="1">
    <source>
        <dbReference type="ARBA" id="ARBA00004141"/>
    </source>
</evidence>
<feature type="region of interest" description="Disordered" evidence="6">
    <location>
        <begin position="1"/>
        <end position="104"/>
    </location>
</feature>
<evidence type="ECO:0000256" key="5">
    <source>
        <dbReference type="ARBA" id="ARBA00023136"/>
    </source>
</evidence>
<feature type="compositionally biased region" description="Polar residues" evidence="6">
    <location>
        <begin position="42"/>
        <end position="56"/>
    </location>
</feature>
<dbReference type="OrthoDB" id="40134at2759"/>
<dbReference type="Proteomes" id="UP000326757">
    <property type="component" value="Unassembled WGS sequence"/>
</dbReference>
<evidence type="ECO:0000256" key="6">
    <source>
        <dbReference type="SAM" id="MobiDB-lite"/>
    </source>
</evidence>
<feature type="transmembrane region" description="Helical" evidence="7">
    <location>
        <begin position="224"/>
        <end position="246"/>
    </location>
</feature>
<proteinExistence type="inferred from homology"/>
<evidence type="ECO:0000256" key="4">
    <source>
        <dbReference type="ARBA" id="ARBA00022989"/>
    </source>
</evidence>
<evidence type="ECO:0000313" key="9">
    <source>
        <dbReference type="EMBL" id="KAB8291624.1"/>
    </source>
</evidence>
<accession>A0A5N6JUS6</accession>
<evidence type="ECO:0000256" key="2">
    <source>
        <dbReference type="ARBA" id="ARBA00008066"/>
    </source>
</evidence>
<gene>
    <name evidence="9" type="ORF">EYC80_006424</name>
</gene>
<reference evidence="9 10" key="1">
    <citation type="submission" date="2019-06" db="EMBL/GenBank/DDBJ databases">
        <title>Genome Sequence of the Brown Rot Fungal Pathogen Monilinia laxa.</title>
        <authorList>
            <person name="De Miccolis Angelini R.M."/>
            <person name="Landi L."/>
            <person name="Abate D."/>
            <person name="Pollastro S."/>
            <person name="Romanazzi G."/>
            <person name="Faretra F."/>
        </authorList>
    </citation>
    <scope>NUCLEOTIDE SEQUENCE [LARGE SCALE GENOMIC DNA]</scope>
    <source>
        <strain evidence="9 10">Mlax316</strain>
    </source>
</reference>
<sequence>MSQHFNPPGAHQLNSLQQHPTPGRENPYFSEESPSRFRFSNPFRNPASTAQTITNRHPQDADTDADTNINANADADADADASADDSSPRKETPSDAPTTDIPAPPGIHFRSMTWWQCGIVMIAETVSLGILALPSVLATVGLVPGIILILGLGTLAWYSGIVMHQFRGAYPGVGSWADAVEVLWASFASILIAVIMTMIALGIQAPAEKKYTLWAKEDLSLREAFLSVTNIVFAYGGHVGFFNFMAELHDPADFPKSLVMLQIVEIILYIVSAIVIYVYAGSAVESPALGSAGPILSKVAFGIAIPTIVIAGVIFGHHVLLACDHGTPLGPGVDHCRVDSGV</sequence>
<evidence type="ECO:0000313" key="10">
    <source>
        <dbReference type="Proteomes" id="UP000326757"/>
    </source>
</evidence>
<evidence type="ECO:0000259" key="8">
    <source>
        <dbReference type="Pfam" id="PF01490"/>
    </source>
</evidence>
<feature type="transmembrane region" description="Helical" evidence="7">
    <location>
        <begin position="140"/>
        <end position="162"/>
    </location>
</feature>
<dbReference type="GO" id="GO:0016020">
    <property type="term" value="C:membrane"/>
    <property type="evidence" value="ECO:0007669"/>
    <property type="project" value="UniProtKB-SubCell"/>
</dbReference>
<comment type="similarity">
    <text evidence="2">Belongs to the amino acid/polyamine transporter 2 family.</text>
</comment>
<keyword evidence="4 7" id="KW-1133">Transmembrane helix</keyword>
<dbReference type="PANTHER" id="PTHR22950:SF668">
    <property type="entry name" value="AMINO ACID TRANSPORTER (EUROFUNG)"/>
    <property type="match status" value="1"/>
</dbReference>
<feature type="transmembrane region" description="Helical" evidence="7">
    <location>
        <begin position="113"/>
        <end position="133"/>
    </location>
</feature>
<dbReference type="GO" id="GO:0015179">
    <property type="term" value="F:L-amino acid transmembrane transporter activity"/>
    <property type="evidence" value="ECO:0007669"/>
    <property type="project" value="TreeGrafter"/>
</dbReference>
<feature type="transmembrane region" description="Helical" evidence="7">
    <location>
        <begin position="182"/>
        <end position="203"/>
    </location>
</feature>
<feature type="transmembrane region" description="Helical" evidence="7">
    <location>
        <begin position="258"/>
        <end position="279"/>
    </location>
</feature>
<feature type="domain" description="Amino acid transporter transmembrane" evidence="8">
    <location>
        <begin position="186"/>
        <end position="319"/>
    </location>
</feature>
<protein>
    <recommendedName>
        <fullName evidence="8">Amino acid transporter transmembrane domain-containing protein</fullName>
    </recommendedName>
</protein>
<feature type="transmembrane region" description="Helical" evidence="7">
    <location>
        <begin position="299"/>
        <end position="320"/>
    </location>
</feature>